<name>A0ABM1YED8_AEDAL</name>
<reference evidence="5" key="1">
    <citation type="journal article" date="2015" name="Proc. Natl. Acad. Sci. U.S.A.">
        <title>Genome sequence of the Asian Tiger mosquito, Aedes albopictus, reveals insights into its biology, genetics, and evolution.</title>
        <authorList>
            <person name="Chen X.G."/>
            <person name="Jiang X."/>
            <person name="Gu J."/>
            <person name="Xu M."/>
            <person name="Wu Y."/>
            <person name="Deng Y."/>
            <person name="Zhang C."/>
            <person name="Bonizzoni M."/>
            <person name="Dermauw W."/>
            <person name="Vontas J."/>
            <person name="Armbruster P."/>
            <person name="Huang X."/>
            <person name="Yang Y."/>
            <person name="Zhang H."/>
            <person name="He W."/>
            <person name="Peng H."/>
            <person name="Liu Y."/>
            <person name="Wu K."/>
            <person name="Chen J."/>
            <person name="Lirakis M."/>
            <person name="Topalis P."/>
            <person name="Van Leeuwen T."/>
            <person name="Hall A.B."/>
            <person name="Jiang X."/>
            <person name="Thorpe C."/>
            <person name="Mueller R.L."/>
            <person name="Sun C."/>
            <person name="Waterhouse R.M."/>
            <person name="Yan G."/>
            <person name="Tu Z.J."/>
            <person name="Fang X."/>
            <person name="James A.A."/>
        </authorList>
    </citation>
    <scope>NUCLEOTIDE SEQUENCE [LARGE SCALE GENOMIC DNA]</scope>
    <source>
        <strain evidence="5">Foshan</strain>
    </source>
</reference>
<dbReference type="SUPFAM" id="SSF143437">
    <property type="entry name" value="THUMP domain-like"/>
    <property type="match status" value="1"/>
</dbReference>
<feature type="region of interest" description="Disordered" evidence="2">
    <location>
        <begin position="1"/>
        <end position="35"/>
    </location>
</feature>
<evidence type="ECO:0000313" key="4">
    <source>
        <dbReference type="EnsemblMetazoa" id="AALFPA23_008396.P11328"/>
    </source>
</evidence>
<dbReference type="PANTHER" id="PTHR13452">
    <property type="entry name" value="THUMP DOMAIN CONTAINING PROTEIN 1-RELATED"/>
    <property type="match status" value="1"/>
</dbReference>
<reference evidence="4" key="2">
    <citation type="submission" date="2025-05" db="UniProtKB">
        <authorList>
            <consortium name="EnsemblMetazoa"/>
        </authorList>
    </citation>
    <scope>IDENTIFICATION</scope>
    <source>
        <strain evidence="4">Foshan</strain>
    </source>
</reference>
<dbReference type="Pfam" id="PF02926">
    <property type="entry name" value="THUMP"/>
    <property type="match status" value="1"/>
</dbReference>
<accession>A0ABM1YED8</accession>
<dbReference type="InterPro" id="IPR004114">
    <property type="entry name" value="THUMP_dom"/>
</dbReference>
<feature type="compositionally biased region" description="Basic and acidic residues" evidence="2">
    <location>
        <begin position="72"/>
        <end position="86"/>
    </location>
</feature>
<feature type="compositionally biased region" description="Basic and acidic residues" evidence="2">
    <location>
        <begin position="327"/>
        <end position="342"/>
    </location>
</feature>
<feature type="region of interest" description="Disordered" evidence="2">
    <location>
        <begin position="272"/>
        <end position="354"/>
    </location>
</feature>
<dbReference type="SMART" id="SM00981">
    <property type="entry name" value="THUMP"/>
    <property type="match status" value="1"/>
</dbReference>
<dbReference type="PANTHER" id="PTHR13452:SF10">
    <property type="entry name" value="THUMP DOMAIN-CONTAINING PROTEIN 1"/>
    <property type="match status" value="1"/>
</dbReference>
<evidence type="ECO:0000259" key="3">
    <source>
        <dbReference type="PROSITE" id="PS51165"/>
    </source>
</evidence>
<dbReference type="Gene3D" id="3.30.2300.10">
    <property type="entry name" value="THUMP superfamily"/>
    <property type="match status" value="1"/>
</dbReference>
<evidence type="ECO:0000313" key="5">
    <source>
        <dbReference type="Proteomes" id="UP000069940"/>
    </source>
</evidence>
<proteinExistence type="predicted"/>
<feature type="domain" description="THUMP" evidence="3">
    <location>
        <begin position="147"/>
        <end position="253"/>
    </location>
</feature>
<evidence type="ECO:0000256" key="2">
    <source>
        <dbReference type="SAM" id="MobiDB-lite"/>
    </source>
</evidence>
<dbReference type="RefSeq" id="XP_019931404.3">
    <property type="nucleotide sequence ID" value="XM_020075845.3"/>
</dbReference>
<keyword evidence="5" id="KW-1185">Reference proteome</keyword>
<feature type="compositionally biased region" description="Basic residues" evidence="2">
    <location>
        <begin position="1"/>
        <end position="10"/>
    </location>
</feature>
<evidence type="ECO:0000256" key="1">
    <source>
        <dbReference type="PROSITE-ProRule" id="PRU00529"/>
    </source>
</evidence>
<dbReference type="EnsemblMetazoa" id="AALFPA23_008396.R11328">
    <property type="protein sequence ID" value="AALFPA23_008396.P11328"/>
    <property type="gene ID" value="AALFPA23_008396"/>
</dbReference>
<organism evidence="4 5">
    <name type="scientific">Aedes albopictus</name>
    <name type="common">Asian tiger mosquito</name>
    <name type="synonym">Stegomyia albopicta</name>
    <dbReference type="NCBI Taxonomy" id="7160"/>
    <lineage>
        <taxon>Eukaryota</taxon>
        <taxon>Metazoa</taxon>
        <taxon>Ecdysozoa</taxon>
        <taxon>Arthropoda</taxon>
        <taxon>Hexapoda</taxon>
        <taxon>Insecta</taxon>
        <taxon>Pterygota</taxon>
        <taxon>Neoptera</taxon>
        <taxon>Endopterygota</taxon>
        <taxon>Diptera</taxon>
        <taxon>Nematocera</taxon>
        <taxon>Culicoidea</taxon>
        <taxon>Culicidae</taxon>
        <taxon>Culicinae</taxon>
        <taxon>Aedini</taxon>
        <taxon>Aedes</taxon>
        <taxon>Stegomyia</taxon>
    </lineage>
</organism>
<feature type="region of interest" description="Disordered" evidence="2">
    <location>
        <begin position="72"/>
        <end position="97"/>
    </location>
</feature>
<dbReference type="PROSITE" id="PS51165">
    <property type="entry name" value="THUMP"/>
    <property type="match status" value="1"/>
</dbReference>
<feature type="compositionally biased region" description="Acidic residues" evidence="2">
    <location>
        <begin position="87"/>
        <end position="96"/>
    </location>
</feature>
<dbReference type="CDD" id="cd11717">
    <property type="entry name" value="THUMP_THUMPD1_like"/>
    <property type="match status" value="1"/>
</dbReference>
<feature type="compositionally biased region" description="Basic and acidic residues" evidence="2">
    <location>
        <begin position="11"/>
        <end position="20"/>
    </location>
</feature>
<sequence length="354" mass="39956">MSTAAKRPKMDKKGKTDKRNYYAKAFSGGGDSRKKYLEPGQCGFMVTCNFRERDCIQESYRLLNEVADELYGKVEDPQQQQKKKEGEGDDEEEEVDISVQVQNQAEAAKTQRPQFRFQSVETGAKNCCFITTTLKEPKEVALKILRELNETKKRKSRNILRLMPIEVVTRANLKDIIDASGALFDKYFLKEPKTFAIMFNKRFNNSIERTEVIEELAGLVASKNVHNKANLKNPDLAIIVEVVKGLCLISVVPDYFQLRKYNLVEICAQKDEGDKEKSKDKEKVESTGETEEKASAEDKTDETAANDEDDEAKAKETDANNDEQESSEAKPDEKQVVDKPEDAPVAAVVESTAE</sequence>
<dbReference type="Proteomes" id="UP000069940">
    <property type="component" value="Unassembled WGS sequence"/>
</dbReference>
<keyword evidence="1" id="KW-0694">RNA-binding</keyword>
<dbReference type="InterPro" id="IPR040183">
    <property type="entry name" value="THUMPD1-like"/>
</dbReference>
<dbReference type="GeneID" id="109621708"/>
<feature type="compositionally biased region" description="Basic and acidic residues" evidence="2">
    <location>
        <begin position="272"/>
        <end position="302"/>
    </location>
</feature>
<protein>
    <recommendedName>
        <fullName evidence="3">THUMP domain-containing protein</fullName>
    </recommendedName>
</protein>